<name>A0A9P0A4X7_BEMTA</name>
<sequence length="171" mass="19198">MPKKVSRWANRGNLFTKQHLTGSLFKAGVRLIATSARESVQVAEIRASMASINGLNGVTRSTLCSSVITPANPLPPYYAISIPPISHSRSPRGSGRGGLIHHSKRELRKENDDVENMIMEVEMGRTVKMPQRSKYRRVNERLHRLAGRYEAMKTAGRQLDYLRACAHNFDL</sequence>
<evidence type="ECO:0000313" key="3">
    <source>
        <dbReference type="Proteomes" id="UP001152759"/>
    </source>
</evidence>
<protein>
    <submittedName>
        <fullName evidence="2">Uncharacterized protein</fullName>
    </submittedName>
</protein>
<reference evidence="2" key="1">
    <citation type="submission" date="2021-12" db="EMBL/GenBank/DDBJ databases">
        <authorList>
            <person name="King R."/>
        </authorList>
    </citation>
    <scope>NUCLEOTIDE SEQUENCE</scope>
</reference>
<evidence type="ECO:0000313" key="2">
    <source>
        <dbReference type="EMBL" id="CAH0386509.1"/>
    </source>
</evidence>
<dbReference type="AlphaFoldDB" id="A0A9P0A4X7"/>
<accession>A0A9P0A4X7</accession>
<dbReference type="EMBL" id="OU963864">
    <property type="protein sequence ID" value="CAH0386509.1"/>
    <property type="molecule type" value="Genomic_DNA"/>
</dbReference>
<keyword evidence="3" id="KW-1185">Reference proteome</keyword>
<feature type="region of interest" description="Disordered" evidence="1">
    <location>
        <begin position="88"/>
        <end position="107"/>
    </location>
</feature>
<dbReference type="Proteomes" id="UP001152759">
    <property type="component" value="Chromosome 3"/>
</dbReference>
<organism evidence="2 3">
    <name type="scientific">Bemisia tabaci</name>
    <name type="common">Sweetpotato whitefly</name>
    <name type="synonym">Aleurodes tabaci</name>
    <dbReference type="NCBI Taxonomy" id="7038"/>
    <lineage>
        <taxon>Eukaryota</taxon>
        <taxon>Metazoa</taxon>
        <taxon>Ecdysozoa</taxon>
        <taxon>Arthropoda</taxon>
        <taxon>Hexapoda</taxon>
        <taxon>Insecta</taxon>
        <taxon>Pterygota</taxon>
        <taxon>Neoptera</taxon>
        <taxon>Paraneoptera</taxon>
        <taxon>Hemiptera</taxon>
        <taxon>Sternorrhyncha</taxon>
        <taxon>Aleyrodoidea</taxon>
        <taxon>Aleyrodidae</taxon>
        <taxon>Aleyrodinae</taxon>
        <taxon>Bemisia</taxon>
    </lineage>
</organism>
<gene>
    <name evidence="2" type="ORF">BEMITA_LOCUS5619</name>
</gene>
<proteinExistence type="predicted"/>
<evidence type="ECO:0000256" key="1">
    <source>
        <dbReference type="SAM" id="MobiDB-lite"/>
    </source>
</evidence>